<evidence type="ECO:0000313" key="3">
    <source>
        <dbReference type="Proteomes" id="UP001174691"/>
    </source>
</evidence>
<proteinExistence type="predicted"/>
<dbReference type="InterPro" id="IPR002575">
    <property type="entry name" value="Aminoglycoside_PTrfase"/>
</dbReference>
<evidence type="ECO:0000259" key="1">
    <source>
        <dbReference type="Pfam" id="PF01636"/>
    </source>
</evidence>
<comment type="caution">
    <text evidence="2">The sequence shown here is derived from an EMBL/GenBank/DDBJ whole genome shotgun (WGS) entry which is preliminary data.</text>
</comment>
<dbReference type="Pfam" id="PF01636">
    <property type="entry name" value="APH"/>
    <property type="match status" value="1"/>
</dbReference>
<dbReference type="EMBL" id="JANBVN010000021">
    <property type="protein sequence ID" value="KAJ9161519.1"/>
    <property type="molecule type" value="Genomic_DNA"/>
</dbReference>
<sequence length="410" mass="45952">PTARPLCWAFTSSHFGAPTSSSSPLQVHECPNQGYCSYTLFLPDTQQIIQFRPRPHQLNTTLSRLAREVYGVMAPETRSLGVLPIPSPDHDRDPAAVLLLFVYAMTLVPGISLTDFRRRSASPLSGEVRVQRAILVKDFARFLATGWKARRPREAIPFSSGRLGGSLRARAEMMREGLPIRFRGAVAEVLGAMERVEALPWVLTHGDVVADNIMVEPDGGTERGTGWWPGTMRGMLDWAESEYLPFGVGMYGLEEMLGQSVRVWDGEGRGWRERFAYYPEAGDLRRLFWQELERAVPVLAGDREVRDAVEKARVLGVLLWRGFAFDDGRINRVVQEGRDQAEVQRLDMFLFGTDDPEMMGHAQVAPGHGEMEGQGGIKKPLVTVTVAESEKQSEVPKRWNLTRRISSMLM</sequence>
<feature type="domain" description="Aminoglycoside phosphotransferase" evidence="1">
    <location>
        <begin position="78"/>
        <end position="220"/>
    </location>
</feature>
<reference evidence="2" key="1">
    <citation type="submission" date="2022-07" db="EMBL/GenBank/DDBJ databases">
        <title>Fungi with potential for degradation of polypropylene.</title>
        <authorList>
            <person name="Gostincar C."/>
        </authorList>
    </citation>
    <scope>NUCLEOTIDE SEQUENCE</scope>
    <source>
        <strain evidence="2">EXF-13287</strain>
    </source>
</reference>
<feature type="non-terminal residue" evidence="2">
    <location>
        <position position="1"/>
    </location>
</feature>
<keyword evidence="3" id="KW-1185">Reference proteome</keyword>
<evidence type="ECO:0000313" key="2">
    <source>
        <dbReference type="EMBL" id="KAJ9161519.1"/>
    </source>
</evidence>
<name>A0AA38RWY0_9PEZI</name>
<protein>
    <recommendedName>
        <fullName evidence="1">Aminoglycoside phosphotransferase domain-containing protein</fullName>
    </recommendedName>
</protein>
<dbReference type="AlphaFoldDB" id="A0AA38RWY0"/>
<dbReference type="SUPFAM" id="SSF56112">
    <property type="entry name" value="Protein kinase-like (PK-like)"/>
    <property type="match status" value="1"/>
</dbReference>
<accession>A0AA38RWY0</accession>
<gene>
    <name evidence="2" type="ORF">NKR19_g2198</name>
</gene>
<dbReference type="InterPro" id="IPR011009">
    <property type="entry name" value="Kinase-like_dom_sf"/>
</dbReference>
<organism evidence="2 3">
    <name type="scientific">Coniochaeta hoffmannii</name>
    <dbReference type="NCBI Taxonomy" id="91930"/>
    <lineage>
        <taxon>Eukaryota</taxon>
        <taxon>Fungi</taxon>
        <taxon>Dikarya</taxon>
        <taxon>Ascomycota</taxon>
        <taxon>Pezizomycotina</taxon>
        <taxon>Sordariomycetes</taxon>
        <taxon>Sordariomycetidae</taxon>
        <taxon>Coniochaetales</taxon>
        <taxon>Coniochaetaceae</taxon>
        <taxon>Coniochaeta</taxon>
    </lineage>
</organism>
<dbReference type="Proteomes" id="UP001174691">
    <property type="component" value="Unassembled WGS sequence"/>
</dbReference>